<protein>
    <submittedName>
        <fullName evidence="5">Beta-glucosidase</fullName>
        <ecNumber evidence="5">3.2.1.21</ecNumber>
    </submittedName>
</protein>
<dbReference type="InterPro" id="IPR013783">
    <property type="entry name" value="Ig-like_fold"/>
</dbReference>
<evidence type="ECO:0000256" key="3">
    <source>
        <dbReference type="SAM" id="SignalP"/>
    </source>
</evidence>
<dbReference type="InterPro" id="IPR026891">
    <property type="entry name" value="Fn3-like"/>
</dbReference>
<sequence length="739" mass="76705">MKMRRHAVAGSLIALGIALAAAAPAAAQDQPRPWLDAKRAPDERVKAVLAQMTEDEKLTLVFGYFGTDFAPKNGYKAPAEARPGSAGYIPGIPRLGIPPQWQTDAGVGVATQGGAPKKRGRTALPSGLATTASWDVDLAHAGGAMIGAEARASGFNVMLAGGVNLMREPRNGRNFEYGGEDPLLAGTMVGAQIAGIQSNHIVSTVKHYAINDQETDRDTGNSIIDQAAARTSDLLAFQFAIEKGDPGSVMCSYNRVNGTHACENAWLLNDVLRRDWGYKGYVMSDWGATHSTAPAANAGLDQDSGFPFDKEPYFGAPLKAAVTKGDVPAARLDAMAGAILHAMFANGLVDQPVTEAPMDLAPAMLADHGEVTRKDAEGGAVLLQNKGAILPLSPATKKIVVIGGRADKGVLAGSGSSLVYPVAGNAVPGLKPTSWPGPVMYYPDAPLAAIKAQAPNAEVVFADGGNVGSAAKLAKGADVAIVFATQWAGEAFDVSLTLEDDQDKLIAAVAKANPRTVVVLETGGPVLTPWRGQVAGILAAWYPGTQGGGAIANLLFGKVNPSGHLPATFPASIDQLPKPSTPNKGDTTYSEGATVGYKWYDAKGLTPAFPFGHGLSFTEFGYSGLSARADDGSISASFTVRNTGKVKGKAVPQLYVAGAGWEAPKRLGAFDKVELAPGEAKKISLKVDPRLLATWDAASSSWKIAGGGYKVLLGTSAKDIVATVPVTLSPRTIAVGWRP</sequence>
<dbReference type="InterPro" id="IPR001764">
    <property type="entry name" value="Glyco_hydro_3_N"/>
</dbReference>
<dbReference type="GO" id="GO:0005975">
    <property type="term" value="P:carbohydrate metabolic process"/>
    <property type="evidence" value="ECO:0007669"/>
    <property type="project" value="InterPro"/>
</dbReference>
<evidence type="ECO:0000259" key="4">
    <source>
        <dbReference type="SMART" id="SM01217"/>
    </source>
</evidence>
<comment type="caution">
    <text evidence="5">The sequence shown here is derived from an EMBL/GenBank/DDBJ whole genome shotgun (WGS) entry which is preliminary data.</text>
</comment>
<dbReference type="EMBL" id="JACHLN010000002">
    <property type="protein sequence ID" value="MBB4838598.1"/>
    <property type="molecule type" value="Genomic_DNA"/>
</dbReference>
<dbReference type="SMART" id="SM01217">
    <property type="entry name" value="Fn3_like"/>
    <property type="match status" value="1"/>
</dbReference>
<keyword evidence="6" id="KW-1185">Reference proteome</keyword>
<proteinExistence type="inferred from homology"/>
<accession>A0A7W7K073</accession>
<dbReference type="PRINTS" id="PR00133">
    <property type="entry name" value="GLHYDRLASE3"/>
</dbReference>
<organism evidence="5 6">
    <name type="scientific">Sphingomonas kyeonggiensis</name>
    <dbReference type="NCBI Taxonomy" id="1268553"/>
    <lineage>
        <taxon>Bacteria</taxon>
        <taxon>Pseudomonadati</taxon>
        <taxon>Pseudomonadota</taxon>
        <taxon>Alphaproteobacteria</taxon>
        <taxon>Sphingomonadales</taxon>
        <taxon>Sphingomonadaceae</taxon>
        <taxon>Sphingomonas</taxon>
    </lineage>
</organism>
<evidence type="ECO:0000256" key="1">
    <source>
        <dbReference type="ARBA" id="ARBA00005336"/>
    </source>
</evidence>
<dbReference type="SUPFAM" id="SSF51445">
    <property type="entry name" value="(Trans)glycosidases"/>
    <property type="match status" value="1"/>
</dbReference>
<keyword evidence="3" id="KW-0732">Signal</keyword>
<dbReference type="InterPro" id="IPR002772">
    <property type="entry name" value="Glyco_hydro_3_C"/>
</dbReference>
<feature type="domain" description="Fibronectin type III-like" evidence="4">
    <location>
        <begin position="650"/>
        <end position="717"/>
    </location>
</feature>
<dbReference type="PANTHER" id="PTHR42715:SF10">
    <property type="entry name" value="BETA-GLUCOSIDASE"/>
    <property type="match status" value="1"/>
</dbReference>
<dbReference type="SUPFAM" id="SSF52279">
    <property type="entry name" value="Beta-D-glucan exohydrolase, C-terminal domain"/>
    <property type="match status" value="1"/>
</dbReference>
<dbReference type="Gene3D" id="2.60.40.10">
    <property type="entry name" value="Immunoglobulins"/>
    <property type="match status" value="1"/>
</dbReference>
<keyword evidence="2 5" id="KW-0378">Hydrolase</keyword>
<dbReference type="GO" id="GO:0008422">
    <property type="term" value="F:beta-glucosidase activity"/>
    <property type="evidence" value="ECO:0007669"/>
    <property type="project" value="UniProtKB-EC"/>
</dbReference>
<comment type="similarity">
    <text evidence="1">Belongs to the glycosyl hydrolase 3 family.</text>
</comment>
<dbReference type="InterPro" id="IPR017853">
    <property type="entry name" value="GH"/>
</dbReference>
<dbReference type="AlphaFoldDB" id="A0A7W7K073"/>
<evidence type="ECO:0000313" key="5">
    <source>
        <dbReference type="EMBL" id="MBB4838598.1"/>
    </source>
</evidence>
<dbReference type="EC" id="3.2.1.21" evidence="5"/>
<dbReference type="Pfam" id="PF14310">
    <property type="entry name" value="Fn3-like"/>
    <property type="match status" value="1"/>
</dbReference>
<dbReference type="Proteomes" id="UP000575241">
    <property type="component" value="Unassembled WGS sequence"/>
</dbReference>
<dbReference type="InterPro" id="IPR050288">
    <property type="entry name" value="Cellulose_deg_GH3"/>
</dbReference>
<dbReference type="Gene3D" id="3.40.50.1700">
    <property type="entry name" value="Glycoside hydrolase family 3 C-terminal domain"/>
    <property type="match status" value="1"/>
</dbReference>
<dbReference type="Pfam" id="PF00933">
    <property type="entry name" value="Glyco_hydro_3"/>
    <property type="match status" value="1"/>
</dbReference>
<evidence type="ECO:0000313" key="6">
    <source>
        <dbReference type="Proteomes" id="UP000575241"/>
    </source>
</evidence>
<dbReference type="InterPro" id="IPR036881">
    <property type="entry name" value="Glyco_hydro_3_C_sf"/>
</dbReference>
<reference evidence="5 6" key="1">
    <citation type="submission" date="2020-08" db="EMBL/GenBank/DDBJ databases">
        <title>Functional genomics of gut bacteria from endangered species of beetles.</title>
        <authorList>
            <person name="Carlos-Shanley C."/>
        </authorList>
    </citation>
    <scope>NUCLEOTIDE SEQUENCE [LARGE SCALE GENOMIC DNA]</scope>
    <source>
        <strain evidence="5 6">S00224</strain>
    </source>
</reference>
<dbReference type="Gene3D" id="3.20.20.300">
    <property type="entry name" value="Glycoside hydrolase, family 3, N-terminal domain"/>
    <property type="match status" value="1"/>
</dbReference>
<evidence type="ECO:0000256" key="2">
    <source>
        <dbReference type="ARBA" id="ARBA00022801"/>
    </source>
</evidence>
<keyword evidence="5" id="KW-0326">Glycosidase</keyword>
<name>A0A7W7K073_9SPHN</name>
<gene>
    <name evidence="5" type="ORF">HNP52_001667</name>
</gene>
<dbReference type="Pfam" id="PF01915">
    <property type="entry name" value="Glyco_hydro_3_C"/>
    <property type="match status" value="1"/>
</dbReference>
<dbReference type="PANTHER" id="PTHR42715">
    <property type="entry name" value="BETA-GLUCOSIDASE"/>
    <property type="match status" value="1"/>
</dbReference>
<dbReference type="InterPro" id="IPR036962">
    <property type="entry name" value="Glyco_hydro_3_N_sf"/>
</dbReference>
<feature type="chain" id="PRO_5031489024" evidence="3">
    <location>
        <begin position="28"/>
        <end position="739"/>
    </location>
</feature>
<feature type="signal peptide" evidence="3">
    <location>
        <begin position="1"/>
        <end position="27"/>
    </location>
</feature>